<feature type="region of interest" description="Disordered" evidence="1">
    <location>
        <begin position="114"/>
        <end position="140"/>
    </location>
</feature>
<accession>A0ABR3VBT6</accession>
<feature type="compositionally biased region" description="Low complexity" evidence="1">
    <location>
        <begin position="79"/>
        <end position="97"/>
    </location>
</feature>
<organism evidence="2 3">
    <name type="scientific">Humicola insolens</name>
    <name type="common">Soft-rot fungus</name>
    <dbReference type="NCBI Taxonomy" id="85995"/>
    <lineage>
        <taxon>Eukaryota</taxon>
        <taxon>Fungi</taxon>
        <taxon>Dikarya</taxon>
        <taxon>Ascomycota</taxon>
        <taxon>Pezizomycotina</taxon>
        <taxon>Sordariomycetes</taxon>
        <taxon>Sordariomycetidae</taxon>
        <taxon>Sordariales</taxon>
        <taxon>Chaetomiaceae</taxon>
        <taxon>Mycothermus</taxon>
    </lineage>
</organism>
<reference evidence="2 3" key="1">
    <citation type="journal article" date="2024" name="Commun. Biol.">
        <title>Comparative genomic analysis of thermophilic fungi reveals convergent evolutionary adaptations and gene losses.</title>
        <authorList>
            <person name="Steindorff A.S."/>
            <person name="Aguilar-Pontes M.V."/>
            <person name="Robinson A.J."/>
            <person name="Andreopoulos B."/>
            <person name="LaButti K."/>
            <person name="Kuo A."/>
            <person name="Mondo S."/>
            <person name="Riley R."/>
            <person name="Otillar R."/>
            <person name="Haridas S."/>
            <person name="Lipzen A."/>
            <person name="Grimwood J."/>
            <person name="Schmutz J."/>
            <person name="Clum A."/>
            <person name="Reid I.D."/>
            <person name="Moisan M.C."/>
            <person name="Butler G."/>
            <person name="Nguyen T.T.M."/>
            <person name="Dewar K."/>
            <person name="Conant G."/>
            <person name="Drula E."/>
            <person name="Henrissat B."/>
            <person name="Hansel C."/>
            <person name="Singer S."/>
            <person name="Hutchinson M.I."/>
            <person name="de Vries R.P."/>
            <person name="Natvig D.O."/>
            <person name="Powell A.J."/>
            <person name="Tsang A."/>
            <person name="Grigoriev I.V."/>
        </authorList>
    </citation>
    <scope>NUCLEOTIDE SEQUENCE [LARGE SCALE GENOMIC DNA]</scope>
    <source>
        <strain evidence="2 3">CBS 620.91</strain>
    </source>
</reference>
<dbReference type="Proteomes" id="UP001583172">
    <property type="component" value="Unassembled WGS sequence"/>
</dbReference>
<comment type="caution">
    <text evidence="2">The sequence shown here is derived from an EMBL/GenBank/DDBJ whole genome shotgun (WGS) entry which is preliminary data.</text>
</comment>
<feature type="region of interest" description="Disordered" evidence="1">
    <location>
        <begin position="65"/>
        <end position="100"/>
    </location>
</feature>
<protein>
    <submittedName>
        <fullName evidence="2">Uncharacterized protein</fullName>
    </submittedName>
</protein>
<gene>
    <name evidence="2" type="ORF">VTJ49DRAFT_2164</name>
</gene>
<keyword evidence="3" id="KW-1185">Reference proteome</keyword>
<dbReference type="EMBL" id="JAZGSY010000190">
    <property type="protein sequence ID" value="KAL1838841.1"/>
    <property type="molecule type" value="Genomic_DNA"/>
</dbReference>
<evidence type="ECO:0000313" key="2">
    <source>
        <dbReference type="EMBL" id="KAL1838841.1"/>
    </source>
</evidence>
<name>A0ABR3VBT6_HUMIN</name>
<sequence length="181" mass="19263">MVARGGALLLRMGKVPFFSLASRIACTCTSSARPLRSSRFFFFWCPPAPGISFPLPSPLRQQENTLCLPPPSAQSIPKTTTTTTTTTTSNTESPSSSPAAARCISIVPPPHRVPPGQLGRAAGQPPQRLTCTRSYPPSPADARPSFLWCAGFVSARADTGRRDEAGQCVLIGDVSSEVWGF</sequence>
<proteinExistence type="predicted"/>
<evidence type="ECO:0000256" key="1">
    <source>
        <dbReference type="SAM" id="MobiDB-lite"/>
    </source>
</evidence>
<evidence type="ECO:0000313" key="3">
    <source>
        <dbReference type="Proteomes" id="UP001583172"/>
    </source>
</evidence>